<dbReference type="SUPFAM" id="SSF100950">
    <property type="entry name" value="NagB/RpiA/CoA transferase-like"/>
    <property type="match status" value="1"/>
</dbReference>
<dbReference type="InterPro" id="IPR001034">
    <property type="entry name" value="DeoR_HTH"/>
</dbReference>
<evidence type="ECO:0000256" key="2">
    <source>
        <dbReference type="ARBA" id="ARBA00023163"/>
    </source>
</evidence>
<evidence type="ECO:0000313" key="5">
    <source>
        <dbReference type="Proteomes" id="UP000273252"/>
    </source>
</evidence>
<dbReference type="RefSeq" id="WP_120034378.1">
    <property type="nucleotide sequence ID" value="NZ_QVMU01000025.1"/>
</dbReference>
<keyword evidence="5" id="KW-1185">Reference proteome</keyword>
<feature type="domain" description="HTH deoR-type" evidence="3">
    <location>
        <begin position="3"/>
        <end position="58"/>
    </location>
</feature>
<dbReference type="SMART" id="SM01134">
    <property type="entry name" value="DeoRC"/>
    <property type="match status" value="1"/>
</dbReference>
<evidence type="ECO:0000256" key="1">
    <source>
        <dbReference type="ARBA" id="ARBA00023015"/>
    </source>
</evidence>
<keyword evidence="1" id="KW-0805">Transcription regulation</keyword>
<name>A0A3A6QXF0_9VIBR</name>
<evidence type="ECO:0000313" key="4">
    <source>
        <dbReference type="EMBL" id="RJX67149.1"/>
    </source>
</evidence>
<dbReference type="EMBL" id="QVMU01000025">
    <property type="protein sequence ID" value="RJX67149.1"/>
    <property type="molecule type" value="Genomic_DNA"/>
</dbReference>
<dbReference type="InterPro" id="IPR036388">
    <property type="entry name" value="WH-like_DNA-bd_sf"/>
</dbReference>
<dbReference type="AlphaFoldDB" id="A0A3A6QXF0"/>
<comment type="caution">
    <text evidence="4">The sequence shown here is derived from an EMBL/GenBank/DDBJ whole genome shotgun (WGS) entry which is preliminary data.</text>
</comment>
<dbReference type="SMART" id="SM00420">
    <property type="entry name" value="HTH_DEOR"/>
    <property type="match status" value="1"/>
</dbReference>
<dbReference type="InterPro" id="IPR050313">
    <property type="entry name" value="Carb_Metab_HTH_regulators"/>
</dbReference>
<dbReference type="InterPro" id="IPR014036">
    <property type="entry name" value="DeoR-like_C"/>
</dbReference>
<gene>
    <name evidence="4" type="ORF">DZ860_19225</name>
</gene>
<keyword evidence="2" id="KW-0804">Transcription</keyword>
<dbReference type="InterPro" id="IPR037171">
    <property type="entry name" value="NagB/RpiA_transferase-like"/>
</dbReference>
<organism evidence="4 5">
    <name type="scientific">Vibrio sinensis</name>
    <dbReference type="NCBI Taxonomy" id="2302434"/>
    <lineage>
        <taxon>Bacteria</taxon>
        <taxon>Pseudomonadati</taxon>
        <taxon>Pseudomonadota</taxon>
        <taxon>Gammaproteobacteria</taxon>
        <taxon>Vibrionales</taxon>
        <taxon>Vibrionaceae</taxon>
        <taxon>Vibrio</taxon>
    </lineage>
</organism>
<dbReference type="Pfam" id="PF08220">
    <property type="entry name" value="HTH_DeoR"/>
    <property type="match status" value="1"/>
</dbReference>
<dbReference type="SUPFAM" id="SSF46785">
    <property type="entry name" value="Winged helix' DNA-binding domain"/>
    <property type="match status" value="1"/>
</dbReference>
<dbReference type="PANTHER" id="PTHR30363">
    <property type="entry name" value="HTH-TYPE TRANSCRIPTIONAL REGULATOR SRLR-RELATED"/>
    <property type="match status" value="1"/>
</dbReference>
<dbReference type="Gene3D" id="1.10.10.10">
    <property type="entry name" value="Winged helix-like DNA-binding domain superfamily/Winged helix DNA-binding domain"/>
    <property type="match status" value="1"/>
</dbReference>
<reference evidence="4 5" key="1">
    <citation type="submission" date="2018-08" db="EMBL/GenBank/DDBJ databases">
        <title>Vibrio isolated from the Eastern China Marginal Seas.</title>
        <authorList>
            <person name="Li Y."/>
        </authorList>
    </citation>
    <scope>NUCLEOTIDE SEQUENCE [LARGE SCALE GENOMIC DNA]</scope>
    <source>
        <strain evidence="4 5">BEI233</strain>
    </source>
</reference>
<protein>
    <submittedName>
        <fullName evidence="4">DeoR/GlpR transcriptional regulator</fullName>
    </submittedName>
</protein>
<evidence type="ECO:0000259" key="3">
    <source>
        <dbReference type="PROSITE" id="PS51000"/>
    </source>
</evidence>
<dbReference type="PROSITE" id="PS51000">
    <property type="entry name" value="HTH_DEOR_2"/>
    <property type="match status" value="1"/>
</dbReference>
<dbReference type="Proteomes" id="UP000273252">
    <property type="component" value="Unassembled WGS sequence"/>
</dbReference>
<proteinExistence type="predicted"/>
<accession>A0A3A6QXF0</accession>
<dbReference type="Gene3D" id="3.40.50.1360">
    <property type="match status" value="1"/>
</dbReference>
<dbReference type="PANTHER" id="PTHR30363:SF44">
    <property type="entry name" value="AGA OPERON TRANSCRIPTIONAL REPRESSOR-RELATED"/>
    <property type="match status" value="1"/>
</dbReference>
<dbReference type="OrthoDB" id="5685843at2"/>
<sequence>MNIRSRRDKIIQLLSEQGSVEVKDLASRLATSLVTVRSDLSSLEKEGKLQRFFGGAKLPDTTHTLKDKNQKFDFELDVSQRYKINDTAKTRIARKAAEMVPSNATVIIDSGSTTHLLARELAKKGNLTVITNNLAAASSLVCVNSITLALSGGIYRSVSQSIHGQKAEQFFDGIYADIAFIGADGLDPERGITTFNEGYNVTQVMAQCAKLIFILADSSKLSRSGFNEVLAPEQLQTIITDSEIPQSVIDRFEEKGISVIVV</sequence>
<dbReference type="GO" id="GO:0003700">
    <property type="term" value="F:DNA-binding transcription factor activity"/>
    <property type="evidence" value="ECO:0007669"/>
    <property type="project" value="InterPro"/>
</dbReference>
<dbReference type="Pfam" id="PF00455">
    <property type="entry name" value="DeoRC"/>
    <property type="match status" value="1"/>
</dbReference>
<dbReference type="InterPro" id="IPR036390">
    <property type="entry name" value="WH_DNA-bd_sf"/>
</dbReference>